<protein>
    <submittedName>
        <fullName evidence="1">Aldose epimerase</fullName>
    </submittedName>
</protein>
<dbReference type="CDD" id="cd09022">
    <property type="entry name" value="Aldose_epim_Ec_YihR"/>
    <property type="match status" value="1"/>
</dbReference>
<organism evidence="1 2">
    <name type="scientific">Streptacidiphilus pinicola</name>
    <dbReference type="NCBI Taxonomy" id="2219663"/>
    <lineage>
        <taxon>Bacteria</taxon>
        <taxon>Bacillati</taxon>
        <taxon>Actinomycetota</taxon>
        <taxon>Actinomycetes</taxon>
        <taxon>Kitasatosporales</taxon>
        <taxon>Streptomycetaceae</taxon>
        <taxon>Streptacidiphilus</taxon>
    </lineage>
</organism>
<accession>A0A2X0KFD8</accession>
<proteinExistence type="predicted"/>
<dbReference type="GO" id="GO:0030246">
    <property type="term" value="F:carbohydrate binding"/>
    <property type="evidence" value="ECO:0007669"/>
    <property type="project" value="InterPro"/>
</dbReference>
<evidence type="ECO:0000313" key="2">
    <source>
        <dbReference type="Proteomes" id="UP000248889"/>
    </source>
</evidence>
<dbReference type="GO" id="GO:0004034">
    <property type="term" value="F:aldose 1-epimerase activity"/>
    <property type="evidence" value="ECO:0007669"/>
    <property type="project" value="TreeGrafter"/>
</dbReference>
<dbReference type="InterPro" id="IPR037480">
    <property type="entry name" value="YihR-like"/>
</dbReference>
<evidence type="ECO:0000313" key="1">
    <source>
        <dbReference type="EMBL" id="RAG85560.1"/>
    </source>
</evidence>
<dbReference type="RefSeq" id="WP_111500828.1">
    <property type="nucleotide sequence ID" value="NZ_QKYN01000040.1"/>
</dbReference>
<sequence>MTEYLTGRQHQLRSGDQTAVVVELGGALRDYRVGGRPVIAGFGADETIEGGRGQLLAPWPNRVRGGAYRWDGEQLQLPLSETEHGNAIHGLMRWVSWEMLEAAEDRVVLGATLWPQPGYPFLLELAAAYALTADGLDVEITTRNAGSRAAPYGVGQHPYLTVGTELVDDVLLTVPAGRWLRTDERGIPSATESVEGSPYDFRTAQRIADRHLDTAFSGLEPDATGWSVVRLAHPAGLRGVDVRIGEGAGFVQVYSGDTLAEPARRQALAVEPMTCPANAFQSGDALVTLRSGDQHTLRWGLSPWGTWASETS</sequence>
<dbReference type="OrthoDB" id="4739604at2"/>
<dbReference type="Gene3D" id="2.70.98.10">
    <property type="match status" value="1"/>
</dbReference>
<dbReference type="GO" id="GO:0006006">
    <property type="term" value="P:glucose metabolic process"/>
    <property type="evidence" value="ECO:0007669"/>
    <property type="project" value="TreeGrafter"/>
</dbReference>
<dbReference type="InterPro" id="IPR014718">
    <property type="entry name" value="GH-type_carb-bd"/>
</dbReference>
<name>A0A2X0KFD8_9ACTN</name>
<dbReference type="Proteomes" id="UP000248889">
    <property type="component" value="Unassembled WGS sequence"/>
</dbReference>
<gene>
    <name evidence="1" type="ORF">DN069_11550</name>
</gene>
<dbReference type="SUPFAM" id="SSF74650">
    <property type="entry name" value="Galactose mutarotase-like"/>
    <property type="match status" value="1"/>
</dbReference>
<dbReference type="InterPro" id="IPR011013">
    <property type="entry name" value="Gal_mutarotase_sf_dom"/>
</dbReference>
<reference evidence="1 2" key="1">
    <citation type="submission" date="2018-06" db="EMBL/GenBank/DDBJ databases">
        <title>Streptacidiphilus pinicola sp. nov., isolated from pine grove soil.</title>
        <authorList>
            <person name="Roh S.G."/>
            <person name="Park S."/>
            <person name="Kim M.-K."/>
            <person name="Yun B.-R."/>
            <person name="Park J."/>
            <person name="Kim M.J."/>
            <person name="Kim Y.S."/>
            <person name="Kim S.B."/>
        </authorList>
    </citation>
    <scope>NUCLEOTIDE SEQUENCE [LARGE SCALE GENOMIC DNA]</scope>
    <source>
        <strain evidence="1 2">MMS16-CNU450</strain>
    </source>
</reference>
<dbReference type="EMBL" id="QKYN01000040">
    <property type="protein sequence ID" value="RAG85560.1"/>
    <property type="molecule type" value="Genomic_DNA"/>
</dbReference>
<dbReference type="AlphaFoldDB" id="A0A2X0KFD8"/>
<dbReference type="PANTHER" id="PTHR10091:SF0">
    <property type="entry name" value="GALACTOSE MUTAROTASE"/>
    <property type="match status" value="1"/>
</dbReference>
<comment type="caution">
    <text evidence="1">The sequence shown here is derived from an EMBL/GenBank/DDBJ whole genome shotgun (WGS) entry which is preliminary data.</text>
</comment>
<keyword evidence="2" id="KW-1185">Reference proteome</keyword>
<dbReference type="Pfam" id="PF01263">
    <property type="entry name" value="Aldose_epim"/>
    <property type="match status" value="1"/>
</dbReference>
<dbReference type="PANTHER" id="PTHR10091">
    <property type="entry name" value="ALDOSE-1-EPIMERASE"/>
    <property type="match status" value="1"/>
</dbReference>
<dbReference type="InterPro" id="IPR008183">
    <property type="entry name" value="Aldose_1/G6P_1-epimerase"/>
</dbReference>
<dbReference type="GO" id="GO:0033499">
    <property type="term" value="P:galactose catabolic process via UDP-galactose, Leloir pathway"/>
    <property type="evidence" value="ECO:0007669"/>
    <property type="project" value="TreeGrafter"/>
</dbReference>